<evidence type="ECO:0000313" key="6">
    <source>
        <dbReference type="EnsemblPlants" id="Pp3c12_4670V3.2"/>
    </source>
</evidence>
<reference evidence="6 7" key="2">
    <citation type="journal article" date="2018" name="Plant J.">
        <title>The Physcomitrella patens chromosome-scale assembly reveals moss genome structure and evolution.</title>
        <authorList>
            <person name="Lang D."/>
            <person name="Ullrich K.K."/>
            <person name="Murat F."/>
            <person name="Fuchs J."/>
            <person name="Jenkins J."/>
            <person name="Haas F.B."/>
            <person name="Piednoel M."/>
            <person name="Gundlach H."/>
            <person name="Van Bel M."/>
            <person name="Meyberg R."/>
            <person name="Vives C."/>
            <person name="Morata J."/>
            <person name="Symeonidi A."/>
            <person name="Hiss M."/>
            <person name="Muchero W."/>
            <person name="Kamisugi Y."/>
            <person name="Saleh O."/>
            <person name="Blanc G."/>
            <person name="Decker E.L."/>
            <person name="van Gessel N."/>
            <person name="Grimwood J."/>
            <person name="Hayes R.D."/>
            <person name="Graham S.W."/>
            <person name="Gunter L.E."/>
            <person name="McDaniel S.F."/>
            <person name="Hoernstein S.N.W."/>
            <person name="Larsson A."/>
            <person name="Li F.W."/>
            <person name="Perroud P.F."/>
            <person name="Phillips J."/>
            <person name="Ranjan P."/>
            <person name="Rokshar D.S."/>
            <person name="Rothfels C.J."/>
            <person name="Schneider L."/>
            <person name="Shu S."/>
            <person name="Stevenson D.W."/>
            <person name="Thummler F."/>
            <person name="Tillich M."/>
            <person name="Villarreal Aguilar J.C."/>
            <person name="Widiez T."/>
            <person name="Wong G.K."/>
            <person name="Wymore A."/>
            <person name="Zhang Y."/>
            <person name="Zimmer A.D."/>
            <person name="Quatrano R.S."/>
            <person name="Mayer K.F.X."/>
            <person name="Goodstein D."/>
            <person name="Casacuberta J.M."/>
            <person name="Vandepoele K."/>
            <person name="Reski R."/>
            <person name="Cuming A.C."/>
            <person name="Tuskan G.A."/>
            <person name="Maumus F."/>
            <person name="Salse J."/>
            <person name="Schmutz J."/>
            <person name="Rensing S.A."/>
        </authorList>
    </citation>
    <scope>NUCLEOTIDE SEQUENCE [LARGE SCALE GENOMIC DNA]</scope>
    <source>
        <strain evidence="6 7">cv. Gransden 2004</strain>
    </source>
</reference>
<dbReference type="Gramene" id="Pp3c12_4670V3.2">
    <property type="protein sequence ID" value="Pp3c12_4670V3.2"/>
    <property type="gene ID" value="Pp3c12_4670"/>
</dbReference>
<name>A0A7I4AHH1_PHYPA</name>
<dbReference type="GO" id="GO:0000139">
    <property type="term" value="C:Golgi membrane"/>
    <property type="evidence" value="ECO:0007669"/>
    <property type="project" value="UniProtKB-SubCell"/>
</dbReference>
<dbReference type="PANTHER" id="PTHR46581">
    <property type="entry name" value="ARABINOSYLTRANSFERASE RRA3"/>
    <property type="match status" value="1"/>
</dbReference>
<dbReference type="EnsemblPlants" id="Pp3c12_4670V3.3">
    <property type="protein sequence ID" value="Pp3c12_4670V3.3"/>
    <property type="gene ID" value="Pp3c12_4670"/>
</dbReference>
<dbReference type="Proteomes" id="UP000006727">
    <property type="component" value="Chromosome 12"/>
</dbReference>
<keyword evidence="2" id="KW-0333">Golgi apparatus</keyword>
<keyword evidence="2" id="KW-0808">Transferase</keyword>
<keyword evidence="7" id="KW-1185">Reference proteome</keyword>
<evidence type="ECO:0000256" key="1">
    <source>
        <dbReference type="ARBA" id="ARBA00007033"/>
    </source>
</evidence>
<keyword evidence="2" id="KW-0472">Membrane</keyword>
<dbReference type="GO" id="GO:0071555">
    <property type="term" value="P:cell wall organization"/>
    <property type="evidence" value="ECO:0007669"/>
    <property type="project" value="UniProtKB-KW"/>
</dbReference>
<evidence type="ECO:0000256" key="3">
    <source>
        <dbReference type="SAM" id="Coils"/>
    </source>
</evidence>
<dbReference type="AlphaFoldDB" id="A0A7I4AHH1"/>
<dbReference type="GO" id="GO:0080147">
    <property type="term" value="P:root hair cell development"/>
    <property type="evidence" value="ECO:0007669"/>
    <property type="project" value="InterPro"/>
</dbReference>
<feature type="transmembrane region" description="Helical" evidence="2">
    <location>
        <begin position="20"/>
        <end position="36"/>
    </location>
</feature>
<keyword evidence="2" id="KW-1133">Transmembrane helix</keyword>
<evidence type="ECO:0000256" key="4">
    <source>
        <dbReference type="SAM" id="MobiDB-lite"/>
    </source>
</evidence>
<feature type="compositionally biased region" description="Low complexity" evidence="4">
    <location>
        <begin position="114"/>
        <end position="125"/>
    </location>
</feature>
<dbReference type="Gramene" id="Pp3c12_4670V3.3">
    <property type="protein sequence ID" value="Pp3c12_4670V3.3"/>
    <property type="gene ID" value="Pp3c12_4670"/>
</dbReference>
<sequence>MKGRKDPLGLRGATRDYRIVYAVVIGLTLGALWAYLRPHGMSTSSTFGYDRLDGSSSKQDGAILSLESKVAMLEREVKRLKVENTELAQLNLKNALLEQEAAAAKKQLKAVSPPVKVGPPGTVKSMRTNQEVHPDESTNPKLSALLKKVAVNGELIVGISNNNVRDMVQIWFESIKRVGVTNYLVVALDDEIASFCQDHDVPVYRRDATISKSQAGTGANHAISGLKFHLLREFLVLGYSILLSDVDIVYLQNPFNHLHRDCDVESMSDGFDNTTAYGYDDVMTDPSMGWSRYAHTMRIWVFNSGLFYIRPTVPSIELLDRVTAKLTKEKAWDQAVFNEELFNPSHPGYEGLHASRRVLDFYLFMNSKVLFKILRKEKDFAEYKPVTIHVNYHPDKYDRMLAIVEYYVKGNTKALQRFPDGSER</sequence>
<dbReference type="GeneID" id="112289410"/>
<comment type="similarity">
    <text evidence="1 2">Belongs to the glycosyltransferase 77 family.</text>
</comment>
<dbReference type="Pfam" id="PF03407">
    <property type="entry name" value="Nucleotid_trans"/>
    <property type="match status" value="1"/>
</dbReference>
<dbReference type="EnsemblPlants" id="Pp3c12_4670V3.2">
    <property type="protein sequence ID" value="Pp3c12_4670V3.2"/>
    <property type="gene ID" value="Pp3c12_4670"/>
</dbReference>
<organism evidence="6 7">
    <name type="scientific">Physcomitrium patens</name>
    <name type="common">Spreading-leaved earth moss</name>
    <name type="synonym">Physcomitrella patens</name>
    <dbReference type="NCBI Taxonomy" id="3218"/>
    <lineage>
        <taxon>Eukaryota</taxon>
        <taxon>Viridiplantae</taxon>
        <taxon>Streptophyta</taxon>
        <taxon>Embryophyta</taxon>
        <taxon>Bryophyta</taxon>
        <taxon>Bryophytina</taxon>
        <taxon>Bryopsida</taxon>
        <taxon>Funariidae</taxon>
        <taxon>Funariales</taxon>
        <taxon>Funariaceae</taxon>
        <taxon>Physcomitrium</taxon>
    </lineage>
</organism>
<keyword evidence="2" id="KW-0735">Signal-anchor</keyword>
<keyword evidence="3" id="KW-0175">Coiled coil</keyword>
<dbReference type="RefSeq" id="XP_024390362.1">
    <property type="nucleotide sequence ID" value="XM_024534594.2"/>
</dbReference>
<reference evidence="6 7" key="1">
    <citation type="journal article" date="2008" name="Science">
        <title>The Physcomitrella genome reveals evolutionary insights into the conquest of land by plants.</title>
        <authorList>
            <person name="Rensing S."/>
            <person name="Lang D."/>
            <person name="Zimmer A."/>
            <person name="Terry A."/>
            <person name="Salamov A."/>
            <person name="Shapiro H."/>
            <person name="Nishiyama T."/>
            <person name="Perroud P.-F."/>
            <person name="Lindquist E."/>
            <person name="Kamisugi Y."/>
            <person name="Tanahashi T."/>
            <person name="Sakakibara K."/>
            <person name="Fujita T."/>
            <person name="Oishi K."/>
            <person name="Shin-I T."/>
            <person name="Kuroki Y."/>
            <person name="Toyoda A."/>
            <person name="Suzuki Y."/>
            <person name="Hashimoto A."/>
            <person name="Yamaguchi K."/>
            <person name="Sugano A."/>
            <person name="Kohara Y."/>
            <person name="Fujiyama A."/>
            <person name="Anterola A."/>
            <person name="Aoki S."/>
            <person name="Ashton N."/>
            <person name="Barbazuk W.B."/>
            <person name="Barker E."/>
            <person name="Bennetzen J."/>
            <person name="Bezanilla M."/>
            <person name="Blankenship R."/>
            <person name="Cho S.H."/>
            <person name="Dutcher S."/>
            <person name="Estelle M."/>
            <person name="Fawcett J.A."/>
            <person name="Gundlach H."/>
            <person name="Hanada K."/>
            <person name="Heyl A."/>
            <person name="Hicks K.A."/>
            <person name="Hugh J."/>
            <person name="Lohr M."/>
            <person name="Mayer K."/>
            <person name="Melkozernov A."/>
            <person name="Murata T."/>
            <person name="Nelson D."/>
            <person name="Pils B."/>
            <person name="Prigge M."/>
            <person name="Reiss B."/>
            <person name="Renner T."/>
            <person name="Rombauts S."/>
            <person name="Rushton P."/>
            <person name="Sanderfoot A."/>
            <person name="Schween G."/>
            <person name="Shiu S.-H."/>
            <person name="Stueber K."/>
            <person name="Theodoulou F.L."/>
            <person name="Tu H."/>
            <person name="Van de Peer Y."/>
            <person name="Verrier P.J."/>
            <person name="Waters E."/>
            <person name="Wood A."/>
            <person name="Yang L."/>
            <person name="Cove D."/>
            <person name="Cuming A."/>
            <person name="Hasebe M."/>
            <person name="Lucas S."/>
            <person name="Mishler D.B."/>
            <person name="Reski R."/>
            <person name="Grigoriev I."/>
            <person name="Quatrano R.S."/>
            <person name="Boore J.L."/>
        </authorList>
    </citation>
    <scope>NUCLEOTIDE SEQUENCE [LARGE SCALE GENOMIC DNA]</scope>
    <source>
        <strain evidence="6 7">cv. Gransden 2004</strain>
    </source>
</reference>
<dbReference type="EMBL" id="ABEU02000012">
    <property type="status" value="NOT_ANNOTATED_CDS"/>
    <property type="molecule type" value="Genomic_DNA"/>
</dbReference>
<accession>A0A7I4AHH1</accession>
<comment type="subcellular location">
    <subcellularLocation>
        <location evidence="2">Golgi apparatus membrane</location>
        <topology evidence="2">Single-pass type II membrane protein</topology>
    </subcellularLocation>
</comment>
<dbReference type="SUPFAM" id="SSF53448">
    <property type="entry name" value="Nucleotide-diphospho-sugar transferases"/>
    <property type="match status" value="1"/>
</dbReference>
<dbReference type="EC" id="2.4.2.-" evidence="2"/>
<dbReference type="GO" id="GO:0016757">
    <property type="term" value="F:glycosyltransferase activity"/>
    <property type="evidence" value="ECO:0007669"/>
    <property type="project" value="UniProtKB-KW"/>
</dbReference>
<dbReference type="FunCoup" id="A0A7I4AHH1">
    <property type="interactions" value="1636"/>
</dbReference>
<dbReference type="RefSeq" id="XP_024390363.1">
    <property type="nucleotide sequence ID" value="XM_024534595.2"/>
</dbReference>
<keyword evidence="2" id="KW-0961">Cell wall biogenesis/degradation</keyword>
<keyword evidence="2" id="KW-0328">Glycosyltransferase</keyword>
<reference evidence="6" key="3">
    <citation type="submission" date="2020-12" db="UniProtKB">
        <authorList>
            <consortium name="EnsemblPlants"/>
        </authorList>
    </citation>
    <scope>IDENTIFICATION</scope>
</reference>
<feature type="domain" description="Nucleotide-diphospho-sugar transferase" evidence="5">
    <location>
        <begin position="180"/>
        <end position="398"/>
    </location>
</feature>
<dbReference type="InterPro" id="IPR044290">
    <property type="entry name" value="RRA1/2/3"/>
</dbReference>
<dbReference type="KEGG" id="ppp:112289410"/>
<protein>
    <recommendedName>
        <fullName evidence="2">Glycosyltransferase</fullName>
        <ecNumber evidence="2">2.4.2.-</ecNumber>
    </recommendedName>
</protein>
<evidence type="ECO:0000259" key="5">
    <source>
        <dbReference type="Pfam" id="PF03407"/>
    </source>
</evidence>
<evidence type="ECO:0000313" key="7">
    <source>
        <dbReference type="Proteomes" id="UP000006727"/>
    </source>
</evidence>
<dbReference type="CDD" id="cd14686">
    <property type="entry name" value="bZIP"/>
    <property type="match status" value="1"/>
</dbReference>
<keyword evidence="2" id="KW-0812">Transmembrane</keyword>
<feature type="region of interest" description="Disordered" evidence="4">
    <location>
        <begin position="114"/>
        <end position="138"/>
    </location>
</feature>
<dbReference type="OrthoDB" id="540503at2759"/>
<dbReference type="InterPro" id="IPR029044">
    <property type="entry name" value="Nucleotide-diphossugar_trans"/>
</dbReference>
<dbReference type="InterPro" id="IPR005069">
    <property type="entry name" value="Nucl-diP-sugar_transferase"/>
</dbReference>
<proteinExistence type="inferred from homology"/>
<dbReference type="OMA" id="WAHTIRV"/>
<feature type="coiled-coil region" evidence="3">
    <location>
        <begin position="63"/>
        <end position="107"/>
    </location>
</feature>
<dbReference type="PANTHER" id="PTHR46581:SF3">
    <property type="entry name" value="ARABINOSYLTRANSFERASE RRA3"/>
    <property type="match status" value="1"/>
</dbReference>
<evidence type="ECO:0000256" key="2">
    <source>
        <dbReference type="RuleBase" id="RU363055"/>
    </source>
</evidence>
<gene>
    <name evidence="6" type="primary">LOC112289410</name>
</gene>
<dbReference type="RefSeq" id="XP_024390364.1">
    <property type="nucleotide sequence ID" value="XM_024534596.2"/>
</dbReference>